<dbReference type="InterPro" id="IPR007863">
    <property type="entry name" value="Peptidase_M16_C"/>
</dbReference>
<dbReference type="EMBL" id="UPXZ01000037">
    <property type="protein sequence ID" value="VBB47144.1"/>
    <property type="molecule type" value="Genomic_DNA"/>
</dbReference>
<dbReference type="Gene3D" id="3.30.830.10">
    <property type="entry name" value="Metalloenzyme, LuxS/M16 peptidase-like"/>
    <property type="match status" value="4"/>
</dbReference>
<organism evidence="12">
    <name type="scientific">uncultured Paludibacter sp</name>
    <dbReference type="NCBI Taxonomy" id="497635"/>
    <lineage>
        <taxon>Bacteria</taxon>
        <taxon>Pseudomonadati</taxon>
        <taxon>Bacteroidota</taxon>
        <taxon>Bacteroidia</taxon>
        <taxon>Bacteroidales</taxon>
        <taxon>Paludibacteraceae</taxon>
        <taxon>Paludibacter</taxon>
        <taxon>environmental samples</taxon>
    </lineage>
</organism>
<dbReference type="Pfam" id="PF00675">
    <property type="entry name" value="Peptidase_M16"/>
    <property type="match status" value="1"/>
</dbReference>
<evidence type="ECO:0000256" key="8">
    <source>
        <dbReference type="RuleBase" id="RU004447"/>
    </source>
</evidence>
<dbReference type="InterPro" id="IPR050626">
    <property type="entry name" value="Peptidase_M16"/>
</dbReference>
<evidence type="ECO:0000256" key="7">
    <source>
        <dbReference type="ARBA" id="ARBA00023049"/>
    </source>
</evidence>
<evidence type="ECO:0000256" key="9">
    <source>
        <dbReference type="SAM" id="SignalP"/>
    </source>
</evidence>
<feature type="domain" description="Peptidase M16 C-terminal" evidence="11">
    <location>
        <begin position="698"/>
        <end position="870"/>
    </location>
</feature>
<comment type="cofactor">
    <cofactor evidence="1">
        <name>Zn(2+)</name>
        <dbReference type="ChEBI" id="CHEBI:29105"/>
    </cofactor>
</comment>
<evidence type="ECO:0000259" key="10">
    <source>
        <dbReference type="Pfam" id="PF00675"/>
    </source>
</evidence>
<dbReference type="InterPro" id="IPR011765">
    <property type="entry name" value="Pept_M16_N"/>
</dbReference>
<dbReference type="InterPro" id="IPR011249">
    <property type="entry name" value="Metalloenz_LuxS/M16"/>
</dbReference>
<dbReference type="InterPro" id="IPR001431">
    <property type="entry name" value="Pept_M16_Zn_BS"/>
</dbReference>
<dbReference type="SUPFAM" id="SSF63411">
    <property type="entry name" value="LuxS/MPP-like metallohydrolase"/>
    <property type="match status" value="4"/>
</dbReference>
<dbReference type="PANTHER" id="PTHR43690:SF34">
    <property type="entry name" value="ZINC PROTEASE PQQL-LIKE"/>
    <property type="match status" value="1"/>
</dbReference>
<evidence type="ECO:0000313" key="12">
    <source>
        <dbReference type="EMBL" id="VBB47144.1"/>
    </source>
</evidence>
<keyword evidence="5" id="KW-0378">Hydrolase</keyword>
<dbReference type="GO" id="GO:0006508">
    <property type="term" value="P:proteolysis"/>
    <property type="evidence" value="ECO:0007669"/>
    <property type="project" value="UniProtKB-KW"/>
</dbReference>
<protein>
    <submittedName>
        <fullName evidence="12">Peptidase M16 domain protein</fullName>
    </submittedName>
</protein>
<keyword evidence="9" id="KW-0732">Signal</keyword>
<accession>A0A653AGF3</accession>
<dbReference type="PANTHER" id="PTHR43690">
    <property type="entry name" value="NARDILYSIN"/>
    <property type="match status" value="1"/>
</dbReference>
<evidence type="ECO:0000256" key="3">
    <source>
        <dbReference type="ARBA" id="ARBA00022670"/>
    </source>
</evidence>
<reference evidence="12" key="1">
    <citation type="submission" date="2018-07" db="EMBL/GenBank/DDBJ databases">
        <authorList>
            <consortium name="Genoscope - CEA"/>
            <person name="William W."/>
        </authorList>
    </citation>
    <scope>NUCLEOTIDE SEQUENCE</scope>
    <source>
        <strain evidence="12">IK1</strain>
    </source>
</reference>
<keyword evidence="4" id="KW-0479">Metal-binding</keyword>
<evidence type="ECO:0000256" key="2">
    <source>
        <dbReference type="ARBA" id="ARBA00007261"/>
    </source>
</evidence>
<feature type="domain" description="Peptidase M16 N-terminal" evidence="10">
    <location>
        <begin position="49"/>
        <end position="169"/>
    </location>
</feature>
<evidence type="ECO:0000256" key="6">
    <source>
        <dbReference type="ARBA" id="ARBA00022833"/>
    </source>
</evidence>
<dbReference type="Pfam" id="PF05193">
    <property type="entry name" value="Peptidase_M16_C"/>
    <property type="match status" value="2"/>
</dbReference>
<evidence type="ECO:0000256" key="4">
    <source>
        <dbReference type="ARBA" id="ARBA00022723"/>
    </source>
</evidence>
<dbReference type="GO" id="GO:0046872">
    <property type="term" value="F:metal ion binding"/>
    <property type="evidence" value="ECO:0007669"/>
    <property type="project" value="UniProtKB-KW"/>
</dbReference>
<evidence type="ECO:0000259" key="11">
    <source>
        <dbReference type="Pfam" id="PF05193"/>
    </source>
</evidence>
<dbReference type="AlphaFoldDB" id="A0A653AGF3"/>
<feature type="domain" description="Peptidase M16 C-terminal" evidence="11">
    <location>
        <begin position="207"/>
        <end position="390"/>
    </location>
</feature>
<dbReference type="PROSITE" id="PS00143">
    <property type="entry name" value="INSULINASE"/>
    <property type="match status" value="1"/>
</dbReference>
<keyword evidence="3" id="KW-0645">Protease</keyword>
<comment type="similarity">
    <text evidence="2 8">Belongs to the peptidase M16 family.</text>
</comment>
<evidence type="ECO:0000256" key="5">
    <source>
        <dbReference type="ARBA" id="ARBA00022801"/>
    </source>
</evidence>
<proteinExistence type="inferred from homology"/>
<name>A0A653AGF3_9BACT</name>
<keyword evidence="7" id="KW-0482">Metalloprotease</keyword>
<dbReference type="GO" id="GO:0004222">
    <property type="term" value="F:metalloendopeptidase activity"/>
    <property type="evidence" value="ECO:0007669"/>
    <property type="project" value="InterPro"/>
</dbReference>
<evidence type="ECO:0000256" key="1">
    <source>
        <dbReference type="ARBA" id="ARBA00001947"/>
    </source>
</evidence>
<sequence length="937" mass="106112">MKRFGILFGLLIYFSVSLLAQQPQLQPLPIDPKIRYGKLDNGLTYYIRHNEEPKQRAEFYIVQKVGAILENDDQNGLAHFLEHMSFNGTKHFPDKGIINFLEKHGVKFGENINAYTSLDETVYNLSNVPTTQEGVIDTSLLVLHDWSHSLSLLDSEIDAERGVIREEWRQGANADRRMWKESNKQKFPGSQYSKRDVIGDTAVINNFKYQTLRDYYAKWYRPDLQGIIVVGDVDVDKVEAKIKSAFADIPKPVNPAERVIYKIDDNKDPIVAVVTDPEARMTRLELEYKHDKLPAEVKLSSAGYYVYVVNQLISSIMAERFDEITNQADAPFVGAFAYYGELVKSKDAFDMIAIPKEGKELEGLKALLLEAEKMKRFGFTPSELERAKTNFLKNTEKAYNERDNQKNSSLVREYIGNFLDNEPIPGIEFEYNTIKTMLPNINLDVVNQLAKRYVTDENLIVTVMAPEKEAVKVPSKEMILAAIQESKDAKIEAKKDEAMNKPLMENAPKAGTVKKITQNAAMETTEMLLSNGVKVIFKPTTFKKDEILMSAFSDGGNSKVHNLVDLPSAAFAASVVSNNGIGNFSQTDLSKILTGKIASVNPYISNYEEGMSGNSSVADLETLLQLTYLYFTAPRKDDNAFGAMMNMYRTSLANSMKNPSKAFSDSINETLSDHDPRTILMTPEIIDKINQDKSIEIYKQRFANPADFTFMFVGNIDPQNKETQKLLATYLGGLKTTKVKEKWDDVDRHTPKGKINNYFEKEMKVQKASNFIYYSGAMPYSIQNKIAVEAIGSILRMRYTESIREKEGGSYGVGVRGSVSNTPEDKAALMMQFDTDPEKQVKLMGIIHSEVEEIMKNGPRQDDLSKVKENMLKKYAEDIEQNNWWKSTLKDYYQDKLNYRTDYKAAVEALNSDLIQKTLKSIVDQGNVIEVVMKPAK</sequence>
<gene>
    <name evidence="12" type="ORF">TRIP_D420068</name>
</gene>
<keyword evidence="6" id="KW-0862">Zinc</keyword>
<feature type="signal peptide" evidence="9">
    <location>
        <begin position="1"/>
        <end position="20"/>
    </location>
</feature>
<feature type="chain" id="PRO_5024858409" evidence="9">
    <location>
        <begin position="21"/>
        <end position="937"/>
    </location>
</feature>